<reference evidence="2" key="2">
    <citation type="submission" date="2020-11" db="EMBL/GenBank/DDBJ databases">
        <authorList>
            <person name="McCartney M.A."/>
            <person name="Auch B."/>
            <person name="Kono T."/>
            <person name="Mallez S."/>
            <person name="Becker A."/>
            <person name="Gohl D.M."/>
            <person name="Silverstein K.A.T."/>
            <person name="Koren S."/>
            <person name="Bechman K.B."/>
            <person name="Herman A."/>
            <person name="Abrahante J.E."/>
            <person name="Garbe J."/>
        </authorList>
    </citation>
    <scope>NUCLEOTIDE SEQUENCE</scope>
    <source>
        <strain evidence="2">Duluth1</strain>
        <tissue evidence="2">Whole animal</tissue>
    </source>
</reference>
<dbReference type="EMBL" id="JAIWYP010000014">
    <property type="protein sequence ID" value="KAH3710356.1"/>
    <property type="molecule type" value="Genomic_DNA"/>
</dbReference>
<protein>
    <submittedName>
        <fullName evidence="2">Uncharacterized protein</fullName>
    </submittedName>
</protein>
<proteinExistence type="predicted"/>
<feature type="compositionally biased region" description="Basic and acidic residues" evidence="1">
    <location>
        <begin position="46"/>
        <end position="67"/>
    </location>
</feature>
<feature type="compositionally biased region" description="Basic and acidic residues" evidence="1">
    <location>
        <begin position="20"/>
        <end position="34"/>
    </location>
</feature>
<evidence type="ECO:0000313" key="3">
    <source>
        <dbReference type="Proteomes" id="UP000828390"/>
    </source>
</evidence>
<name>A0A9D4BNF8_DREPO</name>
<gene>
    <name evidence="2" type="ORF">DPMN_069833</name>
</gene>
<keyword evidence="3" id="KW-1185">Reference proteome</keyword>
<comment type="caution">
    <text evidence="2">The sequence shown here is derived from an EMBL/GenBank/DDBJ whole genome shotgun (WGS) entry which is preliminary data.</text>
</comment>
<organism evidence="2 3">
    <name type="scientific">Dreissena polymorpha</name>
    <name type="common">Zebra mussel</name>
    <name type="synonym">Mytilus polymorpha</name>
    <dbReference type="NCBI Taxonomy" id="45954"/>
    <lineage>
        <taxon>Eukaryota</taxon>
        <taxon>Metazoa</taxon>
        <taxon>Spiralia</taxon>
        <taxon>Lophotrochozoa</taxon>
        <taxon>Mollusca</taxon>
        <taxon>Bivalvia</taxon>
        <taxon>Autobranchia</taxon>
        <taxon>Heteroconchia</taxon>
        <taxon>Euheterodonta</taxon>
        <taxon>Imparidentia</taxon>
        <taxon>Neoheterodontei</taxon>
        <taxon>Myida</taxon>
        <taxon>Dreissenoidea</taxon>
        <taxon>Dreissenidae</taxon>
        <taxon>Dreissena</taxon>
    </lineage>
</organism>
<accession>A0A9D4BNF8</accession>
<dbReference type="AlphaFoldDB" id="A0A9D4BNF8"/>
<evidence type="ECO:0000313" key="2">
    <source>
        <dbReference type="EMBL" id="KAH3710356.1"/>
    </source>
</evidence>
<dbReference type="Proteomes" id="UP000828390">
    <property type="component" value="Unassembled WGS sequence"/>
</dbReference>
<sequence length="67" mass="7541">MKSFPQQKDTQDNLCVTRPVKGEPDRPPVHHEEVSSLSSGCASSIKRGEDFGCRPNKTEAEEELDRR</sequence>
<evidence type="ECO:0000256" key="1">
    <source>
        <dbReference type="SAM" id="MobiDB-lite"/>
    </source>
</evidence>
<feature type="compositionally biased region" description="Polar residues" evidence="1">
    <location>
        <begin position="1"/>
        <end position="14"/>
    </location>
</feature>
<reference evidence="2" key="1">
    <citation type="journal article" date="2019" name="bioRxiv">
        <title>The Genome of the Zebra Mussel, Dreissena polymorpha: A Resource for Invasive Species Research.</title>
        <authorList>
            <person name="McCartney M.A."/>
            <person name="Auch B."/>
            <person name="Kono T."/>
            <person name="Mallez S."/>
            <person name="Zhang Y."/>
            <person name="Obille A."/>
            <person name="Becker A."/>
            <person name="Abrahante J.E."/>
            <person name="Garbe J."/>
            <person name="Badalamenti J.P."/>
            <person name="Herman A."/>
            <person name="Mangelson H."/>
            <person name="Liachko I."/>
            <person name="Sullivan S."/>
            <person name="Sone E.D."/>
            <person name="Koren S."/>
            <person name="Silverstein K.A.T."/>
            <person name="Beckman K.B."/>
            <person name="Gohl D.M."/>
        </authorList>
    </citation>
    <scope>NUCLEOTIDE SEQUENCE</scope>
    <source>
        <strain evidence="2">Duluth1</strain>
        <tissue evidence="2">Whole animal</tissue>
    </source>
</reference>
<feature type="region of interest" description="Disordered" evidence="1">
    <location>
        <begin position="1"/>
        <end position="67"/>
    </location>
</feature>